<name>A0ABT4LLA5_9PROT</name>
<dbReference type="Gene3D" id="3.40.50.2300">
    <property type="match status" value="1"/>
</dbReference>
<keyword evidence="1" id="KW-0597">Phosphoprotein</keyword>
<evidence type="ECO:0000313" key="4">
    <source>
        <dbReference type="EMBL" id="MCZ4281891.1"/>
    </source>
</evidence>
<dbReference type="PANTHER" id="PTHR43228">
    <property type="entry name" value="TWO-COMPONENT RESPONSE REGULATOR"/>
    <property type="match status" value="1"/>
</dbReference>
<feature type="domain" description="Response regulatory" evidence="3">
    <location>
        <begin position="11"/>
        <end position="130"/>
    </location>
</feature>
<dbReference type="EMBL" id="JAPWGY010000004">
    <property type="protein sequence ID" value="MCZ4281891.1"/>
    <property type="molecule type" value="Genomic_DNA"/>
</dbReference>
<gene>
    <name evidence="4" type="ORF">O4H49_13955</name>
</gene>
<protein>
    <submittedName>
        <fullName evidence="4">Response regulator</fullName>
    </submittedName>
</protein>
<dbReference type="InterPro" id="IPR052048">
    <property type="entry name" value="ST_Response_Regulator"/>
</dbReference>
<feature type="compositionally biased region" description="Basic and acidic residues" evidence="2">
    <location>
        <begin position="150"/>
        <end position="159"/>
    </location>
</feature>
<dbReference type="PANTHER" id="PTHR43228:SF1">
    <property type="entry name" value="TWO-COMPONENT RESPONSE REGULATOR ARR22"/>
    <property type="match status" value="1"/>
</dbReference>
<comment type="caution">
    <text evidence="4">The sequence shown here is derived from an EMBL/GenBank/DDBJ whole genome shotgun (WGS) entry which is preliminary data.</text>
</comment>
<evidence type="ECO:0000259" key="3">
    <source>
        <dbReference type="PROSITE" id="PS50110"/>
    </source>
</evidence>
<organism evidence="4 5">
    <name type="scientific">Kiloniella laminariae</name>
    <dbReference type="NCBI Taxonomy" id="454162"/>
    <lineage>
        <taxon>Bacteria</taxon>
        <taxon>Pseudomonadati</taxon>
        <taxon>Pseudomonadota</taxon>
        <taxon>Alphaproteobacteria</taxon>
        <taxon>Rhodospirillales</taxon>
        <taxon>Kiloniellaceae</taxon>
        <taxon>Kiloniella</taxon>
    </lineage>
</organism>
<evidence type="ECO:0000256" key="1">
    <source>
        <dbReference type="PROSITE-ProRule" id="PRU00169"/>
    </source>
</evidence>
<dbReference type="PROSITE" id="PS50110">
    <property type="entry name" value="RESPONSE_REGULATORY"/>
    <property type="match status" value="1"/>
</dbReference>
<dbReference type="InterPro" id="IPR001789">
    <property type="entry name" value="Sig_transdc_resp-reg_receiver"/>
</dbReference>
<feature type="region of interest" description="Disordered" evidence="2">
    <location>
        <begin position="133"/>
        <end position="176"/>
    </location>
</feature>
<proteinExistence type="predicted"/>
<evidence type="ECO:0000256" key="2">
    <source>
        <dbReference type="SAM" id="MobiDB-lite"/>
    </source>
</evidence>
<dbReference type="RefSeq" id="WP_269424042.1">
    <property type="nucleotide sequence ID" value="NZ_JAPWGY010000004.1"/>
</dbReference>
<accession>A0ABT4LLA5</accession>
<dbReference type="SUPFAM" id="SSF52172">
    <property type="entry name" value="CheY-like"/>
    <property type="match status" value="1"/>
</dbReference>
<keyword evidence="5" id="KW-1185">Reference proteome</keyword>
<feature type="modified residue" description="4-aspartylphosphate" evidence="1">
    <location>
        <position position="61"/>
    </location>
</feature>
<dbReference type="Proteomes" id="UP001069802">
    <property type="component" value="Unassembled WGS sequence"/>
</dbReference>
<evidence type="ECO:0000313" key="5">
    <source>
        <dbReference type="Proteomes" id="UP001069802"/>
    </source>
</evidence>
<reference evidence="4" key="1">
    <citation type="submission" date="2022-12" db="EMBL/GenBank/DDBJ databases">
        <title>Bacterial isolates from different developmental stages of Nematostella vectensis.</title>
        <authorList>
            <person name="Fraune S."/>
        </authorList>
    </citation>
    <scope>NUCLEOTIDE SEQUENCE</scope>
    <source>
        <strain evidence="4">G21630-S1</strain>
    </source>
</reference>
<dbReference type="InterPro" id="IPR011006">
    <property type="entry name" value="CheY-like_superfamily"/>
</dbReference>
<dbReference type="SMART" id="SM00448">
    <property type="entry name" value="REC"/>
    <property type="match status" value="1"/>
</dbReference>
<dbReference type="Pfam" id="PF00072">
    <property type="entry name" value="Response_reg"/>
    <property type="match status" value="1"/>
</dbReference>
<sequence>MDNTLEFEPIQFLVVEDNEYMQKIVKTILATFGAKDIHIASSGKEALQRLSLKIPDIIIIDWAMKPMSGIDLVKAIRASKNPEIAKAPILMLTGHSERENVEEAVGAGINDFLVKPVSPLLLYKRIEHILKEGPRTPEITEPQKPPGLSKKSDQGKQAESESSNSDVNMISDEGPA</sequence>